<evidence type="ECO:0000313" key="2">
    <source>
        <dbReference type="EMBL" id="MBD2593969.1"/>
    </source>
</evidence>
<evidence type="ECO:0000259" key="1">
    <source>
        <dbReference type="Pfam" id="PF03016"/>
    </source>
</evidence>
<sequence>MNSDILLNYSKEFEQKISNQPIKSRLRLASFWLQRVINNWQIQQLNKHLSEDDYNSIVRVPSCLQDPPYKYQGYQGPWIEGFFHEYWVKNNISSHITYLPILFDSFFFHSQVHKYTPRQFEYIYGQLLQITQKSIHPDKIYFTILGMYDHPIWDWHQFPKNVLVFSANGNGDIAIPLLKGSPQFQCPPKEILVSFMGRLDGASNTGNLRQQMYDNLRDFAYFGQGANWRSIMEKSTFTLCPRGLGRTSFRLYEAISVGSIPIYIWDDMEWLPYQDVLDWSEIAISVNIKDLDKIPQLVYAHSQEDIFRKQQLMAELYSKFFTLEGVCKNILRMLDNFHNLADIQEVTSKRKV</sequence>
<dbReference type="InterPro" id="IPR040911">
    <property type="entry name" value="Exostosin_GT47"/>
</dbReference>
<feature type="domain" description="Exostosin GT47" evidence="1">
    <location>
        <begin position="188"/>
        <end position="297"/>
    </location>
</feature>
<gene>
    <name evidence="2" type="ORF">H6G74_06455</name>
</gene>
<proteinExistence type="predicted"/>
<evidence type="ECO:0000313" key="3">
    <source>
        <dbReference type="Proteomes" id="UP000603457"/>
    </source>
</evidence>
<comment type="caution">
    <text evidence="2">The sequence shown here is derived from an EMBL/GenBank/DDBJ whole genome shotgun (WGS) entry which is preliminary data.</text>
</comment>
<dbReference type="Pfam" id="PF03016">
    <property type="entry name" value="Exostosin_GT47"/>
    <property type="match status" value="1"/>
</dbReference>
<dbReference type="PANTHER" id="PTHR11062">
    <property type="entry name" value="EXOSTOSIN HEPARAN SULFATE GLYCOSYLTRANSFERASE -RELATED"/>
    <property type="match status" value="1"/>
</dbReference>
<organism evidence="2 3">
    <name type="scientific">Nostoc spongiaeforme FACHB-130</name>
    <dbReference type="NCBI Taxonomy" id="1357510"/>
    <lineage>
        <taxon>Bacteria</taxon>
        <taxon>Bacillati</taxon>
        <taxon>Cyanobacteriota</taxon>
        <taxon>Cyanophyceae</taxon>
        <taxon>Nostocales</taxon>
        <taxon>Nostocaceae</taxon>
        <taxon>Nostoc</taxon>
    </lineage>
</organism>
<reference evidence="2 3" key="1">
    <citation type="journal article" date="2020" name="ISME J.">
        <title>Comparative genomics reveals insights into cyanobacterial evolution and habitat adaptation.</title>
        <authorList>
            <person name="Chen M.Y."/>
            <person name="Teng W.K."/>
            <person name="Zhao L."/>
            <person name="Hu C.X."/>
            <person name="Zhou Y.K."/>
            <person name="Han B.P."/>
            <person name="Song L.R."/>
            <person name="Shu W.S."/>
        </authorList>
    </citation>
    <scope>NUCLEOTIDE SEQUENCE [LARGE SCALE GENOMIC DNA]</scope>
    <source>
        <strain evidence="2 3">FACHB-130</strain>
    </source>
</reference>
<name>A0ABR8FV58_9NOSO</name>
<protein>
    <submittedName>
        <fullName evidence="2">Exostosin family protein</fullName>
    </submittedName>
</protein>
<dbReference type="Proteomes" id="UP000603457">
    <property type="component" value="Unassembled WGS sequence"/>
</dbReference>
<dbReference type="RefSeq" id="WP_190966891.1">
    <property type="nucleotide sequence ID" value="NZ_JACJTB010000005.1"/>
</dbReference>
<keyword evidence="3" id="KW-1185">Reference proteome</keyword>
<dbReference type="InterPro" id="IPR004263">
    <property type="entry name" value="Exostosin"/>
</dbReference>
<dbReference type="EMBL" id="JACJTB010000005">
    <property type="protein sequence ID" value="MBD2593969.1"/>
    <property type="molecule type" value="Genomic_DNA"/>
</dbReference>
<accession>A0ABR8FV58</accession>